<organism evidence="1 2">
    <name type="scientific">Ceratodon purpureus</name>
    <name type="common">Fire moss</name>
    <name type="synonym">Dicranum purpureum</name>
    <dbReference type="NCBI Taxonomy" id="3225"/>
    <lineage>
        <taxon>Eukaryota</taxon>
        <taxon>Viridiplantae</taxon>
        <taxon>Streptophyta</taxon>
        <taxon>Embryophyta</taxon>
        <taxon>Bryophyta</taxon>
        <taxon>Bryophytina</taxon>
        <taxon>Bryopsida</taxon>
        <taxon>Dicranidae</taxon>
        <taxon>Pseudoditrichales</taxon>
        <taxon>Ditrichaceae</taxon>
        <taxon>Ceratodon</taxon>
    </lineage>
</organism>
<accession>A0A8T0G985</accession>
<reference evidence="1" key="1">
    <citation type="submission" date="2020-06" db="EMBL/GenBank/DDBJ databases">
        <title>WGS assembly of Ceratodon purpureus strain R40.</title>
        <authorList>
            <person name="Carey S.B."/>
            <person name="Jenkins J."/>
            <person name="Shu S."/>
            <person name="Lovell J.T."/>
            <person name="Sreedasyam A."/>
            <person name="Maumus F."/>
            <person name="Tiley G.P."/>
            <person name="Fernandez-Pozo N."/>
            <person name="Barry K."/>
            <person name="Chen C."/>
            <person name="Wang M."/>
            <person name="Lipzen A."/>
            <person name="Daum C."/>
            <person name="Saski C.A."/>
            <person name="Payton A.C."/>
            <person name="Mcbreen J.C."/>
            <person name="Conrad R.E."/>
            <person name="Kollar L.M."/>
            <person name="Olsson S."/>
            <person name="Huttunen S."/>
            <person name="Landis J.B."/>
            <person name="Wickett N.J."/>
            <person name="Johnson M.G."/>
            <person name="Rensing S.A."/>
            <person name="Grimwood J."/>
            <person name="Schmutz J."/>
            <person name="Mcdaniel S.F."/>
        </authorList>
    </citation>
    <scope>NUCLEOTIDE SEQUENCE</scope>
    <source>
        <strain evidence="1">R40</strain>
    </source>
</reference>
<keyword evidence="2" id="KW-1185">Reference proteome</keyword>
<evidence type="ECO:0000313" key="1">
    <source>
        <dbReference type="EMBL" id="KAG0554914.1"/>
    </source>
</evidence>
<dbReference type="EMBL" id="CM026433">
    <property type="protein sequence ID" value="KAG0554914.1"/>
    <property type="molecule type" value="Genomic_DNA"/>
</dbReference>
<proteinExistence type="predicted"/>
<sequence>MSYCFQYACCIDRSALALLKNSGNHPSLLRTIFVAFRSNTSNSNAGGSRKLHQILLIF</sequence>
<dbReference type="Proteomes" id="UP000822688">
    <property type="component" value="Chromosome 12"/>
</dbReference>
<comment type="caution">
    <text evidence="1">The sequence shown here is derived from an EMBL/GenBank/DDBJ whole genome shotgun (WGS) entry which is preliminary data.</text>
</comment>
<dbReference type="AlphaFoldDB" id="A0A8T0G985"/>
<name>A0A8T0G985_CERPU</name>
<evidence type="ECO:0000313" key="2">
    <source>
        <dbReference type="Proteomes" id="UP000822688"/>
    </source>
</evidence>
<gene>
    <name evidence="1" type="ORF">KC19_12G129700</name>
</gene>
<protein>
    <submittedName>
        <fullName evidence="1">Uncharacterized protein</fullName>
    </submittedName>
</protein>